<dbReference type="Gene3D" id="1.20.120.660">
    <property type="entry name" value="IL-4 antagonist (De novo design) like domain"/>
    <property type="match status" value="1"/>
</dbReference>
<protein>
    <submittedName>
        <fullName evidence="1">Uncharacterized protein</fullName>
    </submittedName>
</protein>
<sequence>MNKKFNENLLKAMETSQEAVKVCRQAMIDANDESCRAMYSAIQKDCEKHIQMLKGEIELHKVQKKWEE</sequence>
<name>A0A381RLQ4_9ZZZZ</name>
<gene>
    <name evidence="1" type="ORF">METZ01_LOCUS45634</name>
</gene>
<accession>A0A381RLQ4</accession>
<dbReference type="AlphaFoldDB" id="A0A381RLQ4"/>
<reference evidence="1" key="1">
    <citation type="submission" date="2018-05" db="EMBL/GenBank/DDBJ databases">
        <authorList>
            <person name="Lanie J.A."/>
            <person name="Ng W.-L."/>
            <person name="Kazmierczak K.M."/>
            <person name="Andrzejewski T.M."/>
            <person name="Davidsen T.M."/>
            <person name="Wayne K.J."/>
            <person name="Tettelin H."/>
            <person name="Glass J.I."/>
            <person name="Rusch D."/>
            <person name="Podicherti R."/>
            <person name="Tsui H.-C.T."/>
            <person name="Winkler M.E."/>
        </authorList>
    </citation>
    <scope>NUCLEOTIDE SEQUENCE</scope>
</reference>
<evidence type="ECO:0000313" key="1">
    <source>
        <dbReference type="EMBL" id="SUZ92780.1"/>
    </source>
</evidence>
<proteinExistence type="predicted"/>
<dbReference type="EMBL" id="UINC01002089">
    <property type="protein sequence ID" value="SUZ92780.1"/>
    <property type="molecule type" value="Genomic_DNA"/>
</dbReference>
<organism evidence="1">
    <name type="scientific">marine metagenome</name>
    <dbReference type="NCBI Taxonomy" id="408172"/>
    <lineage>
        <taxon>unclassified sequences</taxon>
        <taxon>metagenomes</taxon>
        <taxon>ecological metagenomes</taxon>
    </lineage>
</organism>